<accession>A0A2K6TBL9</accession>
<name>A0A2K6TBL9_SAIBB</name>
<gene>
    <name evidence="2" type="primary">FAM170B</name>
</gene>
<reference evidence="2" key="1">
    <citation type="submission" date="2025-08" db="UniProtKB">
        <authorList>
            <consortium name="Ensembl"/>
        </authorList>
    </citation>
    <scope>IDENTIFICATION</scope>
</reference>
<feature type="region of interest" description="Disordered" evidence="1">
    <location>
        <begin position="220"/>
        <end position="291"/>
    </location>
</feature>
<evidence type="ECO:0000313" key="3">
    <source>
        <dbReference type="Proteomes" id="UP000233220"/>
    </source>
</evidence>
<dbReference type="Ensembl" id="ENSSBOT00000033850.1">
    <property type="protein sequence ID" value="ENSSBOP00000017043.1"/>
    <property type="gene ID" value="ENSSBOG00000025184.1"/>
</dbReference>
<evidence type="ECO:0000256" key="1">
    <source>
        <dbReference type="SAM" id="MobiDB-lite"/>
    </source>
</evidence>
<proteinExistence type="predicted"/>
<dbReference type="OMA" id="LYTHVQT"/>
<feature type="compositionally biased region" description="Basic and acidic residues" evidence="1">
    <location>
        <begin position="31"/>
        <end position="40"/>
    </location>
</feature>
<dbReference type="Proteomes" id="UP000233220">
    <property type="component" value="Unplaced"/>
</dbReference>
<dbReference type="PANTHER" id="PTHR33517:SF2">
    <property type="entry name" value="PROTEIN FAM170B"/>
    <property type="match status" value="1"/>
</dbReference>
<evidence type="ECO:0000313" key="2">
    <source>
        <dbReference type="Ensembl" id="ENSSBOP00000017043.1"/>
    </source>
</evidence>
<dbReference type="GO" id="GO:0009566">
    <property type="term" value="P:fertilization"/>
    <property type="evidence" value="ECO:0007669"/>
    <property type="project" value="TreeGrafter"/>
</dbReference>
<dbReference type="GO" id="GO:0001669">
    <property type="term" value="C:acrosomal vesicle"/>
    <property type="evidence" value="ECO:0007669"/>
    <property type="project" value="Ensembl"/>
</dbReference>
<dbReference type="PANTHER" id="PTHR33517">
    <property type="entry name" value="PROTEIN FAM170B-RELATED"/>
    <property type="match status" value="1"/>
</dbReference>
<dbReference type="STRING" id="39432.ENSSBOP00000017043"/>
<feature type="region of interest" description="Disordered" evidence="1">
    <location>
        <begin position="1"/>
        <end position="54"/>
    </location>
</feature>
<keyword evidence="3" id="KW-1185">Reference proteome</keyword>
<feature type="compositionally biased region" description="Basic and acidic residues" evidence="1">
    <location>
        <begin position="1"/>
        <end position="11"/>
    </location>
</feature>
<dbReference type="GeneTree" id="ENSGT00940000162512"/>
<dbReference type="Pfam" id="PF17734">
    <property type="entry name" value="Spt46"/>
    <property type="match status" value="1"/>
</dbReference>
<feature type="compositionally biased region" description="Polar residues" evidence="1">
    <location>
        <begin position="267"/>
        <end position="284"/>
    </location>
</feature>
<sequence length="291" mass="32596">MKRPFMDHRGEQSPTDGTTLNLTSPESTEESPGRSKERPGRSSPHPRPGPAIPWEEGLYFTARALGMLESSEYQSCCSCMCNEDNAAPQSVCAFYTHVQTVRGLAVACETEAGFQPITQFIKRQRRKGSSFKMASDTDLHWDLEACKSNCRPEPEDTELLECCSQEPPDWLVTTDYGLHCLACCRVFPSLDALLEHVQHGIQEGFSCQIFFEEMLERRWAQGQAHDQQPEEEQSPSDNSECSWSRGEVLPAQQQEKQRAGGKMPTPALTSSAWGCSFPSQQDQSHSVRERG</sequence>
<protein>
    <submittedName>
        <fullName evidence="2">Family with sequence similarity 170 member B</fullName>
    </submittedName>
</protein>
<dbReference type="InterPro" id="IPR040879">
    <property type="entry name" value="Spt46-like"/>
</dbReference>
<feature type="compositionally biased region" description="Polar residues" evidence="1">
    <location>
        <begin position="12"/>
        <end position="26"/>
    </location>
</feature>
<reference evidence="2" key="2">
    <citation type="submission" date="2025-09" db="UniProtKB">
        <authorList>
            <consortium name="Ensembl"/>
        </authorList>
    </citation>
    <scope>IDENTIFICATION</scope>
</reference>
<organism evidence="2 3">
    <name type="scientific">Saimiri boliviensis boliviensis</name>
    <name type="common">Bolivian squirrel monkey</name>
    <dbReference type="NCBI Taxonomy" id="39432"/>
    <lineage>
        <taxon>Eukaryota</taxon>
        <taxon>Metazoa</taxon>
        <taxon>Chordata</taxon>
        <taxon>Craniata</taxon>
        <taxon>Vertebrata</taxon>
        <taxon>Euteleostomi</taxon>
        <taxon>Mammalia</taxon>
        <taxon>Eutheria</taxon>
        <taxon>Euarchontoglires</taxon>
        <taxon>Primates</taxon>
        <taxon>Haplorrhini</taxon>
        <taxon>Platyrrhini</taxon>
        <taxon>Cebidae</taxon>
        <taxon>Saimiriinae</taxon>
        <taxon>Saimiri</taxon>
    </lineage>
</organism>
<dbReference type="AlphaFoldDB" id="A0A2K6TBL9"/>